<evidence type="ECO:0000313" key="2">
    <source>
        <dbReference type="Proteomes" id="UP000430146"/>
    </source>
</evidence>
<reference evidence="1 2" key="1">
    <citation type="submission" date="2019-11" db="EMBL/GenBank/DDBJ databases">
        <authorList>
            <person name="Holert J."/>
        </authorList>
    </citation>
    <scope>NUCLEOTIDE SEQUENCE [LARGE SCALE GENOMIC DNA]</scope>
    <source>
        <strain evidence="1">BC8_1</strain>
    </source>
</reference>
<gene>
    <name evidence="1" type="ORF">AELLOGFF_03759</name>
</gene>
<organism evidence="1 2">
    <name type="scientific">Mycolicibacterium vanbaalenii</name>
    <name type="common">Mycobacterium vanbaalenii</name>
    <dbReference type="NCBI Taxonomy" id="110539"/>
    <lineage>
        <taxon>Bacteria</taxon>
        <taxon>Bacillati</taxon>
        <taxon>Actinomycetota</taxon>
        <taxon>Actinomycetes</taxon>
        <taxon>Mycobacteriales</taxon>
        <taxon>Mycobacteriaceae</taxon>
        <taxon>Mycolicibacterium</taxon>
    </lineage>
</organism>
<evidence type="ECO:0008006" key="3">
    <source>
        <dbReference type="Google" id="ProtNLM"/>
    </source>
</evidence>
<name>A0A5S9QB91_MYCVN</name>
<dbReference type="Proteomes" id="UP000430146">
    <property type="component" value="Unassembled WGS sequence"/>
</dbReference>
<dbReference type="EMBL" id="CACSIP010000013">
    <property type="protein sequence ID" value="CAA0114579.1"/>
    <property type="molecule type" value="Genomic_DNA"/>
</dbReference>
<accession>A0A5S9QB91</accession>
<sequence length="67" mass="7485">MRYGRSSADPILNWWVCTPPVRTRSVATGDLDALIALKPDCVVYTALGETRPVEDIPPTELIRGLMW</sequence>
<evidence type="ECO:0000313" key="1">
    <source>
        <dbReference type="EMBL" id="CAA0114579.1"/>
    </source>
</evidence>
<dbReference type="AlphaFoldDB" id="A0A5S9QB91"/>
<keyword evidence="2" id="KW-1185">Reference proteome</keyword>
<protein>
    <recommendedName>
        <fullName evidence="3">Fe/B12 periplasmic-binding domain-containing protein</fullName>
    </recommendedName>
</protein>
<proteinExistence type="predicted"/>